<keyword evidence="1" id="KW-0012">Acyltransferase</keyword>
<dbReference type="OrthoDB" id="9814331at2"/>
<proteinExistence type="predicted"/>
<organism evidence="1 2">
    <name type="scientific">Chromatocurvus halotolerans</name>
    <dbReference type="NCBI Taxonomy" id="1132028"/>
    <lineage>
        <taxon>Bacteria</taxon>
        <taxon>Pseudomonadati</taxon>
        <taxon>Pseudomonadota</taxon>
        <taxon>Gammaproteobacteria</taxon>
        <taxon>Cellvibrionales</taxon>
        <taxon>Halieaceae</taxon>
        <taxon>Chromatocurvus</taxon>
    </lineage>
</organism>
<dbReference type="PROSITE" id="PS51257">
    <property type="entry name" value="PROKAR_LIPOPROTEIN"/>
    <property type="match status" value="1"/>
</dbReference>
<dbReference type="GO" id="GO:0006629">
    <property type="term" value="P:lipid metabolic process"/>
    <property type="evidence" value="ECO:0007669"/>
    <property type="project" value="InterPro"/>
</dbReference>
<dbReference type="InterPro" id="IPR029058">
    <property type="entry name" value="AB_hydrolase_fold"/>
</dbReference>
<keyword evidence="1" id="KW-0808">Transferase</keyword>
<reference evidence="1 2" key="1">
    <citation type="submission" date="2019-03" db="EMBL/GenBank/DDBJ databases">
        <title>Genomic Encyclopedia of Type Strains, Phase IV (KMG-IV): sequencing the most valuable type-strain genomes for metagenomic binning, comparative biology and taxonomic classification.</title>
        <authorList>
            <person name="Goeker M."/>
        </authorList>
    </citation>
    <scope>NUCLEOTIDE SEQUENCE [LARGE SCALE GENOMIC DNA]</scope>
    <source>
        <strain evidence="1 2">DSM 23344</strain>
    </source>
</reference>
<accession>A0A4R2KVK4</accession>
<dbReference type="EMBL" id="SLWX01000002">
    <property type="protein sequence ID" value="TCO77853.1"/>
    <property type="molecule type" value="Genomic_DNA"/>
</dbReference>
<dbReference type="PANTHER" id="PTHR11440">
    <property type="entry name" value="LECITHIN-CHOLESTEROL ACYLTRANSFERASE-RELATED"/>
    <property type="match status" value="1"/>
</dbReference>
<dbReference type="RefSeq" id="WP_117314711.1">
    <property type="nucleotide sequence ID" value="NZ_QQSW01000001.1"/>
</dbReference>
<comment type="caution">
    <text evidence="1">The sequence shown here is derived from an EMBL/GenBank/DDBJ whole genome shotgun (WGS) entry which is preliminary data.</text>
</comment>
<dbReference type="Proteomes" id="UP000294980">
    <property type="component" value="Unassembled WGS sequence"/>
</dbReference>
<protein>
    <submittedName>
        <fullName evidence="1">Lecithin:cholesterol acyltransferase</fullName>
    </submittedName>
</protein>
<dbReference type="InterPro" id="IPR003386">
    <property type="entry name" value="LACT/PDAT_acylTrfase"/>
</dbReference>
<dbReference type="SUPFAM" id="SSF53474">
    <property type="entry name" value="alpha/beta-Hydrolases"/>
    <property type="match status" value="1"/>
</dbReference>
<evidence type="ECO:0000313" key="2">
    <source>
        <dbReference type="Proteomes" id="UP000294980"/>
    </source>
</evidence>
<keyword evidence="2" id="KW-1185">Reference proteome</keyword>
<gene>
    <name evidence="1" type="ORF">EV688_102313</name>
</gene>
<dbReference type="Pfam" id="PF02450">
    <property type="entry name" value="LCAT"/>
    <property type="match status" value="1"/>
</dbReference>
<evidence type="ECO:0000313" key="1">
    <source>
        <dbReference type="EMBL" id="TCO77853.1"/>
    </source>
</evidence>
<name>A0A4R2KVK4_9GAMM</name>
<dbReference type="GO" id="GO:0008374">
    <property type="term" value="F:O-acyltransferase activity"/>
    <property type="evidence" value="ECO:0007669"/>
    <property type="project" value="InterPro"/>
</dbReference>
<dbReference type="Gene3D" id="3.40.50.1820">
    <property type="entry name" value="alpha/beta hydrolase"/>
    <property type="match status" value="1"/>
</dbReference>
<dbReference type="AlphaFoldDB" id="A0A4R2KVK4"/>
<sequence length="459" mass="51411">MRSRSIQRPLIQSLLLLTLAGCIGSPDKPDLARLYESAKGQAEQPPLILIPGVLGSRLKREDGTEAWPGSIGKLLVSRYQDLAMPIDEDTLQPHPGSLEPGALFDKAAGREYYSRIIKLLEGPGGYRRGAAGVAPDDSAPRYYVMTYDWRQDAVQSARELDRLIRTIRSDHASPDLRVDIIGHSMGGLIARYYSRYGTADVLNNNQFDADDPGASRLRRLVLVGTPNLGSIGAIRSLINGEHLGLRRSPPEVLMTMPAIYQLFPHALDNWLYTLSGDPLQRDQFDAAIWQRFRMGPWDPAVKERLIRRYGTTAAEIRIATLREYFDKQLERARRFTWSLSLETAAESAESLVFGGDCSLTPANLVVEEVKGESVLRLWPENIQHPTAGIDYSRLMLEPGDGTVTKASLLGREELDPTAPRHKYLHFAPRNVFFFCERHEVLTGNITFQDNLLHALLRVD</sequence>